<reference evidence="2 3" key="1">
    <citation type="submission" date="2019-03" db="EMBL/GenBank/DDBJ databases">
        <title>Single cell metagenomics reveals metabolic interactions within the superorganism composed of flagellate Streblomastix strix and complex community of Bacteroidetes bacteria on its surface.</title>
        <authorList>
            <person name="Treitli S.C."/>
            <person name="Kolisko M."/>
            <person name="Husnik F."/>
            <person name="Keeling P."/>
            <person name="Hampl V."/>
        </authorList>
    </citation>
    <scope>NUCLEOTIDE SEQUENCE [LARGE SCALE GENOMIC DNA]</scope>
    <source>
        <strain evidence="2">ST1C</strain>
    </source>
</reference>
<dbReference type="EMBL" id="SNRW01037272">
    <property type="protein sequence ID" value="KAA6353883.1"/>
    <property type="molecule type" value="Genomic_DNA"/>
</dbReference>
<accession>A0A5J4T7V5</accession>
<sequence>MSNASGRTRKVILLVLIIVNYYKSNNFASQLINYIPSALIDGTDPTYAISKPLPSVPFPNSLSQRGSNISASAQIGSGGARFIIEDNLDEVEVQQSQNIQECKLHLVDDFSLCIINPPDSRTFINVFDPDIEV</sequence>
<evidence type="ECO:0000313" key="2">
    <source>
        <dbReference type="EMBL" id="KAA6353883.1"/>
    </source>
</evidence>
<name>A0A5J4T7V5_9EUKA</name>
<dbReference type="AlphaFoldDB" id="A0A5J4T7V5"/>
<feature type="signal peptide" evidence="1">
    <location>
        <begin position="1"/>
        <end position="24"/>
    </location>
</feature>
<evidence type="ECO:0000313" key="3">
    <source>
        <dbReference type="Proteomes" id="UP000324800"/>
    </source>
</evidence>
<gene>
    <name evidence="2" type="ORF">EZS28_050590</name>
</gene>
<evidence type="ECO:0000256" key="1">
    <source>
        <dbReference type="SAM" id="SignalP"/>
    </source>
</evidence>
<proteinExistence type="predicted"/>
<dbReference type="Proteomes" id="UP000324800">
    <property type="component" value="Unassembled WGS sequence"/>
</dbReference>
<protein>
    <submittedName>
        <fullName evidence="2">Uncharacterized protein</fullName>
    </submittedName>
</protein>
<organism evidence="2 3">
    <name type="scientific">Streblomastix strix</name>
    <dbReference type="NCBI Taxonomy" id="222440"/>
    <lineage>
        <taxon>Eukaryota</taxon>
        <taxon>Metamonada</taxon>
        <taxon>Preaxostyla</taxon>
        <taxon>Oxymonadida</taxon>
        <taxon>Streblomastigidae</taxon>
        <taxon>Streblomastix</taxon>
    </lineage>
</organism>
<keyword evidence="1" id="KW-0732">Signal</keyword>
<feature type="chain" id="PRO_5023870424" evidence="1">
    <location>
        <begin position="25"/>
        <end position="133"/>
    </location>
</feature>
<comment type="caution">
    <text evidence="2">The sequence shown here is derived from an EMBL/GenBank/DDBJ whole genome shotgun (WGS) entry which is preliminary data.</text>
</comment>